<evidence type="ECO:0000313" key="4">
    <source>
        <dbReference type="Proteomes" id="UP000509383"/>
    </source>
</evidence>
<evidence type="ECO:0000313" key="5">
    <source>
        <dbReference type="Proteomes" id="UP001054892"/>
    </source>
</evidence>
<dbReference type="KEGG" id="ptw:TUM18999_56990"/>
<name>A0A6J4EDN5_9PSED</name>
<accession>A0A6J4EDN5</accession>
<dbReference type="RefSeq" id="WP_173170987.1">
    <property type="nucleotide sequence ID" value="NZ_AP023189.1"/>
</dbReference>
<evidence type="ECO:0000256" key="1">
    <source>
        <dbReference type="SAM" id="Phobius"/>
    </source>
</evidence>
<keyword evidence="5" id="KW-1185">Reference proteome</keyword>
<dbReference type="EMBL" id="AP023189">
    <property type="protein sequence ID" value="BCG27508.1"/>
    <property type="molecule type" value="Genomic_DNA"/>
</dbReference>
<sequence>MPRRQSLIKALVILAFVIAAVVPTGYLWIIVSAKLELGGASPGEAVVGTTSRVEQRARQQYCTGVLATPKNTWLVGRMDRAEKTEGQPGIDLDALIRGNAAEQDDEEPSGFGGLFGGGLSSDPQTTYLSRLDDKGEFVQVAHLGETACLVATPDGDTLYLLTGVNRPEDAQQADIRQTVVLRSDDQGTSWAPLEQGLLAEANDLAWSLEPYFFDNQQVWAWASLPQSGSAYGEPENLRGGLYYSPDQGATREAIIASDDLLVSLDAIRSRAPEGVNWGDYNGEYGRITSYVQQFDDQHAAIWVSQSFLYGEPDGKYLTTPVFVTSKARLVRDGGQWQMEPLEREYGLHLDEVVGNDDERVIAVIEREGDEATQVAELDRQTLTWQPRGSLPSPFWPLPSSTGLRGFSIGKGVLLANTDSSYSVPLWLYPTADGEPATISSDAVFYSRDWGRSWSRLAIEGYLGVQGLDPRTDRVFWAEGDWYDVNPDKRIHSYRLD</sequence>
<dbReference type="EMBL" id="BQKM01000005">
    <property type="protein sequence ID" value="GJN53013.1"/>
    <property type="molecule type" value="Genomic_DNA"/>
</dbReference>
<dbReference type="Proteomes" id="UP001054892">
    <property type="component" value="Unassembled WGS sequence"/>
</dbReference>
<organism evidence="2 4">
    <name type="scientific">Pseudomonas tohonis</name>
    <dbReference type="NCBI Taxonomy" id="2725477"/>
    <lineage>
        <taxon>Bacteria</taxon>
        <taxon>Pseudomonadati</taxon>
        <taxon>Pseudomonadota</taxon>
        <taxon>Gammaproteobacteria</taxon>
        <taxon>Pseudomonadales</taxon>
        <taxon>Pseudomonadaceae</taxon>
        <taxon>Pseudomonas</taxon>
    </lineage>
</organism>
<gene>
    <name evidence="2" type="ORF">TUM18999_56990</name>
    <name evidence="3" type="ORF">TUM20286_27650</name>
</gene>
<dbReference type="InterPro" id="IPR015943">
    <property type="entry name" value="WD40/YVTN_repeat-like_dom_sf"/>
</dbReference>
<proteinExistence type="predicted"/>
<dbReference type="SUPFAM" id="SSF110296">
    <property type="entry name" value="Oligoxyloglucan reducing end-specific cellobiohydrolase"/>
    <property type="match status" value="1"/>
</dbReference>
<feature type="transmembrane region" description="Helical" evidence="1">
    <location>
        <begin position="7"/>
        <end position="29"/>
    </location>
</feature>
<dbReference type="AlphaFoldDB" id="A0A6J4EDN5"/>
<dbReference type="Proteomes" id="UP000509383">
    <property type="component" value="Chromosome"/>
</dbReference>
<evidence type="ECO:0000313" key="2">
    <source>
        <dbReference type="EMBL" id="BCG27508.1"/>
    </source>
</evidence>
<evidence type="ECO:0000313" key="3">
    <source>
        <dbReference type="EMBL" id="GJN53013.1"/>
    </source>
</evidence>
<keyword evidence="1" id="KW-1133">Transmembrane helix</keyword>
<reference evidence="2 4" key="1">
    <citation type="submission" date="2020-05" db="EMBL/GenBank/DDBJ databases">
        <title>Characterization of novel class B3 metallo-beta-lactamase from novel Pseudomonas species.</title>
        <authorList>
            <person name="Yamada K."/>
            <person name="Aoki K."/>
            <person name="Ishii Y."/>
        </authorList>
    </citation>
    <scope>NUCLEOTIDE SEQUENCE [LARGE SCALE GENOMIC DNA]</scope>
    <source>
        <strain evidence="2 4">TUM18999</strain>
        <strain evidence="3 5">TUM20286</strain>
    </source>
</reference>
<protein>
    <recommendedName>
        <fullName evidence="6">Exo-alpha-sialidase</fullName>
    </recommendedName>
</protein>
<keyword evidence="1" id="KW-0812">Transmembrane</keyword>
<evidence type="ECO:0008006" key="6">
    <source>
        <dbReference type="Google" id="ProtNLM"/>
    </source>
</evidence>
<keyword evidence="1" id="KW-0472">Membrane</keyword>
<dbReference type="Gene3D" id="2.130.10.10">
    <property type="entry name" value="YVTN repeat-like/Quinoprotein amine dehydrogenase"/>
    <property type="match status" value="1"/>
</dbReference>